<accession>A0A2H0W169</accession>
<dbReference type="InterPro" id="IPR004386">
    <property type="entry name" value="Toxin_YafQ-like"/>
</dbReference>
<sequence>MKIVFHRNFEKQYKKLRLAEKKRFKQRKDIFLQNPYHPLLNNHPLRGKYKGYRSLSIGGNLRAVYELIDDEVAYFVAIDTHSKLY</sequence>
<gene>
    <name evidence="2" type="ORF">COT81_02995</name>
</gene>
<dbReference type="Pfam" id="PF15738">
    <property type="entry name" value="YafQ_toxin"/>
    <property type="match status" value="1"/>
</dbReference>
<dbReference type="InterPro" id="IPR035093">
    <property type="entry name" value="RelE/ParE_toxin_dom_sf"/>
</dbReference>
<proteinExistence type="predicted"/>
<organism evidence="2 3">
    <name type="scientific">Candidatus Buchananbacteria bacterium CG10_big_fil_rev_8_21_14_0_10_42_9</name>
    <dbReference type="NCBI Taxonomy" id="1974526"/>
    <lineage>
        <taxon>Bacteria</taxon>
        <taxon>Candidatus Buchananiibacteriota</taxon>
    </lineage>
</organism>
<keyword evidence="1" id="KW-1277">Toxin-antitoxin system</keyword>
<evidence type="ECO:0008006" key="4">
    <source>
        <dbReference type="Google" id="ProtNLM"/>
    </source>
</evidence>
<dbReference type="InterPro" id="IPR007712">
    <property type="entry name" value="RelE/ParE_toxin"/>
</dbReference>
<reference evidence="3" key="1">
    <citation type="submission" date="2017-09" db="EMBL/GenBank/DDBJ databases">
        <title>Depth-based differentiation of microbial function through sediment-hosted aquifers and enrichment of novel symbionts in the deep terrestrial subsurface.</title>
        <authorList>
            <person name="Probst A.J."/>
            <person name="Ladd B."/>
            <person name="Jarett J.K."/>
            <person name="Geller-Mcgrath D.E."/>
            <person name="Sieber C.M.K."/>
            <person name="Emerson J.B."/>
            <person name="Anantharaman K."/>
            <person name="Thomas B.C."/>
            <person name="Malmstrom R."/>
            <person name="Stieglmeier M."/>
            <person name="Klingl A."/>
            <person name="Woyke T."/>
            <person name="Ryan C.M."/>
            <person name="Banfield J.F."/>
        </authorList>
    </citation>
    <scope>NUCLEOTIDE SEQUENCE [LARGE SCALE GENOMIC DNA]</scope>
</reference>
<comment type="caution">
    <text evidence="2">The sequence shown here is derived from an EMBL/GenBank/DDBJ whole genome shotgun (WGS) entry which is preliminary data.</text>
</comment>
<dbReference type="Proteomes" id="UP000230935">
    <property type="component" value="Unassembled WGS sequence"/>
</dbReference>
<dbReference type="SUPFAM" id="SSF143011">
    <property type="entry name" value="RelE-like"/>
    <property type="match status" value="1"/>
</dbReference>
<dbReference type="Gene3D" id="3.30.2310.20">
    <property type="entry name" value="RelE-like"/>
    <property type="match status" value="1"/>
</dbReference>
<dbReference type="AlphaFoldDB" id="A0A2H0W169"/>
<evidence type="ECO:0000313" key="3">
    <source>
        <dbReference type="Proteomes" id="UP000230935"/>
    </source>
</evidence>
<protein>
    <recommendedName>
        <fullName evidence="4">Type II toxin-antitoxin system mRNA interferase toxin, RelE/StbE family</fullName>
    </recommendedName>
</protein>
<dbReference type="NCBIfam" id="TIGR02385">
    <property type="entry name" value="RelE_StbE"/>
    <property type="match status" value="1"/>
</dbReference>
<dbReference type="EMBL" id="PEZZ01000021">
    <property type="protein sequence ID" value="PIS05109.1"/>
    <property type="molecule type" value="Genomic_DNA"/>
</dbReference>
<evidence type="ECO:0000313" key="2">
    <source>
        <dbReference type="EMBL" id="PIS05109.1"/>
    </source>
</evidence>
<name>A0A2H0W169_9BACT</name>
<evidence type="ECO:0000256" key="1">
    <source>
        <dbReference type="ARBA" id="ARBA00022649"/>
    </source>
</evidence>